<dbReference type="PROSITE" id="PS51405">
    <property type="entry name" value="HEME_HALOPEROXIDASE"/>
    <property type="match status" value="1"/>
</dbReference>
<keyword evidence="5" id="KW-0560">Oxidoreductase</keyword>
<accession>A0A0D7BMG8</accession>
<evidence type="ECO:0000256" key="7">
    <source>
        <dbReference type="ARBA" id="ARBA00025795"/>
    </source>
</evidence>
<dbReference type="AlphaFoldDB" id="A0A0D7BMG8"/>
<dbReference type="EMBL" id="KN880455">
    <property type="protein sequence ID" value="KIY71349.1"/>
    <property type="molecule type" value="Genomic_DNA"/>
</dbReference>
<dbReference type="GO" id="GO:0046872">
    <property type="term" value="F:metal ion binding"/>
    <property type="evidence" value="ECO:0007669"/>
    <property type="project" value="UniProtKB-KW"/>
</dbReference>
<dbReference type="PANTHER" id="PTHR33577">
    <property type="entry name" value="STERIGMATOCYSTIN BIOSYNTHESIS PEROXIDASE STCC-RELATED"/>
    <property type="match status" value="1"/>
</dbReference>
<organism evidence="9 10">
    <name type="scientific">Cylindrobasidium torrendii FP15055 ss-10</name>
    <dbReference type="NCBI Taxonomy" id="1314674"/>
    <lineage>
        <taxon>Eukaryota</taxon>
        <taxon>Fungi</taxon>
        <taxon>Dikarya</taxon>
        <taxon>Basidiomycota</taxon>
        <taxon>Agaricomycotina</taxon>
        <taxon>Agaricomycetes</taxon>
        <taxon>Agaricomycetidae</taxon>
        <taxon>Agaricales</taxon>
        <taxon>Marasmiineae</taxon>
        <taxon>Physalacriaceae</taxon>
        <taxon>Cylindrobasidium</taxon>
    </lineage>
</organism>
<proteinExistence type="inferred from homology"/>
<evidence type="ECO:0000256" key="1">
    <source>
        <dbReference type="ARBA" id="ARBA00001970"/>
    </source>
</evidence>
<dbReference type="GO" id="GO:0004601">
    <property type="term" value="F:peroxidase activity"/>
    <property type="evidence" value="ECO:0007669"/>
    <property type="project" value="UniProtKB-KW"/>
</dbReference>
<keyword evidence="4" id="KW-0479">Metal-binding</keyword>
<evidence type="ECO:0000259" key="8">
    <source>
        <dbReference type="PROSITE" id="PS51405"/>
    </source>
</evidence>
<evidence type="ECO:0000256" key="2">
    <source>
        <dbReference type="ARBA" id="ARBA00022559"/>
    </source>
</evidence>
<dbReference type="PANTHER" id="PTHR33577:SF18">
    <property type="entry name" value="HEME HALOPEROXIDASE FAMILY PROFILE DOMAIN-CONTAINING PROTEIN"/>
    <property type="match status" value="1"/>
</dbReference>
<keyword evidence="6" id="KW-0408">Iron</keyword>
<evidence type="ECO:0000256" key="3">
    <source>
        <dbReference type="ARBA" id="ARBA00022617"/>
    </source>
</evidence>
<protein>
    <submittedName>
        <fullName evidence="9">Cloroperoxidase</fullName>
    </submittedName>
</protein>
<gene>
    <name evidence="9" type="ORF">CYLTODRAFT_418895</name>
</gene>
<evidence type="ECO:0000313" key="10">
    <source>
        <dbReference type="Proteomes" id="UP000054007"/>
    </source>
</evidence>
<keyword evidence="10" id="KW-1185">Reference proteome</keyword>
<dbReference type="OrthoDB" id="407298at2759"/>
<feature type="domain" description="Heme haloperoxidase family profile" evidence="8">
    <location>
        <begin position="46"/>
        <end position="256"/>
    </location>
</feature>
<comment type="similarity">
    <text evidence="7">Belongs to the chloroperoxidase family.</text>
</comment>
<dbReference type="Pfam" id="PF01328">
    <property type="entry name" value="Peroxidase_2"/>
    <property type="match status" value="1"/>
</dbReference>
<dbReference type="Proteomes" id="UP000054007">
    <property type="component" value="Unassembled WGS sequence"/>
</dbReference>
<evidence type="ECO:0000256" key="4">
    <source>
        <dbReference type="ARBA" id="ARBA00022723"/>
    </source>
</evidence>
<dbReference type="SUPFAM" id="SSF47571">
    <property type="entry name" value="Cloroperoxidase"/>
    <property type="match status" value="1"/>
</dbReference>
<evidence type="ECO:0000313" key="9">
    <source>
        <dbReference type="EMBL" id="KIY71349.1"/>
    </source>
</evidence>
<evidence type="ECO:0000256" key="5">
    <source>
        <dbReference type="ARBA" id="ARBA00023002"/>
    </source>
</evidence>
<dbReference type="InterPro" id="IPR036851">
    <property type="entry name" value="Chloroperoxidase-like_sf"/>
</dbReference>
<comment type="cofactor">
    <cofactor evidence="1">
        <name>heme b</name>
        <dbReference type="ChEBI" id="CHEBI:60344"/>
    </cofactor>
</comment>
<dbReference type="InterPro" id="IPR000028">
    <property type="entry name" value="Chloroperoxidase"/>
</dbReference>
<keyword evidence="3" id="KW-0349">Heme</keyword>
<evidence type="ECO:0000256" key="6">
    <source>
        <dbReference type="ARBA" id="ARBA00023004"/>
    </source>
</evidence>
<keyword evidence="2 9" id="KW-0575">Peroxidase</keyword>
<reference evidence="9 10" key="1">
    <citation type="journal article" date="2015" name="Fungal Genet. Biol.">
        <title>Evolution of novel wood decay mechanisms in Agaricales revealed by the genome sequences of Fistulina hepatica and Cylindrobasidium torrendii.</title>
        <authorList>
            <person name="Floudas D."/>
            <person name="Held B.W."/>
            <person name="Riley R."/>
            <person name="Nagy L.G."/>
            <person name="Koehler G."/>
            <person name="Ransdell A.S."/>
            <person name="Younus H."/>
            <person name="Chow J."/>
            <person name="Chiniquy J."/>
            <person name="Lipzen A."/>
            <person name="Tritt A."/>
            <person name="Sun H."/>
            <person name="Haridas S."/>
            <person name="LaButti K."/>
            <person name="Ohm R.A."/>
            <person name="Kues U."/>
            <person name="Blanchette R.A."/>
            <person name="Grigoriev I.V."/>
            <person name="Minto R.E."/>
            <person name="Hibbett D.S."/>
        </authorList>
    </citation>
    <scope>NUCLEOTIDE SEQUENCE [LARGE SCALE GENOMIC DNA]</scope>
    <source>
        <strain evidence="9 10">FP15055 ss-10</strain>
    </source>
</reference>
<dbReference type="STRING" id="1314674.A0A0D7BMG8"/>
<name>A0A0D7BMG8_9AGAR</name>
<sequence>MPSFTTTLQLVAIIFWDIGLALYNLVAPKYKPGCVVPLGQPGAGGVWPAYVKPKPGDSRGSCPALNALANHGILPHDGKAITFTELSRVIETTYNFAPSFCRLVPLFAADMLGKSYTKDTFDLAELDKHNGIEHDASLTRKDSYHVPDQSEPYVPYIEELLSYASGTAEDGSELLMPDDISRFAAKRRLEAPKENPNFSLEFIHKFFGSSNASTMVTIFGGRISDLEIMLLEERIPDGWESRILKRKGLTMQAFNNTVLKVERNTKKIMAAVAAHGDQVAADSEEHGKQG</sequence>
<dbReference type="Gene3D" id="1.10.489.10">
    <property type="entry name" value="Chloroperoxidase-like"/>
    <property type="match status" value="1"/>
</dbReference>